<dbReference type="InterPro" id="IPR051911">
    <property type="entry name" value="SDR_oxidoreductase"/>
</dbReference>
<gene>
    <name evidence="5" type="ORF">SCP_0602290</name>
</gene>
<organism evidence="5 6">
    <name type="scientific">Sparassis crispa</name>
    <dbReference type="NCBI Taxonomy" id="139825"/>
    <lineage>
        <taxon>Eukaryota</taxon>
        <taxon>Fungi</taxon>
        <taxon>Dikarya</taxon>
        <taxon>Basidiomycota</taxon>
        <taxon>Agaricomycotina</taxon>
        <taxon>Agaricomycetes</taxon>
        <taxon>Polyporales</taxon>
        <taxon>Sparassidaceae</taxon>
        <taxon>Sparassis</taxon>
    </lineage>
</organism>
<dbReference type="Pfam" id="PF00106">
    <property type="entry name" value="adh_short"/>
    <property type="match status" value="1"/>
</dbReference>
<dbReference type="EMBL" id="BFAD01000006">
    <property type="protein sequence ID" value="GBE84251.1"/>
    <property type="molecule type" value="Genomic_DNA"/>
</dbReference>
<evidence type="ECO:0000256" key="1">
    <source>
        <dbReference type="ARBA" id="ARBA00006484"/>
    </source>
</evidence>
<dbReference type="PRINTS" id="PR00080">
    <property type="entry name" value="SDRFAMILY"/>
</dbReference>
<dbReference type="InterPro" id="IPR036291">
    <property type="entry name" value="NAD(P)-bd_dom_sf"/>
</dbReference>
<keyword evidence="2" id="KW-0521">NADP</keyword>
<keyword evidence="3" id="KW-0560">Oxidoreductase</keyword>
<evidence type="ECO:0000256" key="4">
    <source>
        <dbReference type="RuleBase" id="RU000363"/>
    </source>
</evidence>
<dbReference type="RefSeq" id="XP_027615164.1">
    <property type="nucleotide sequence ID" value="XM_027759363.1"/>
</dbReference>
<protein>
    <recommendedName>
        <fullName evidence="7">NAD(P)-binding protein</fullName>
    </recommendedName>
</protein>
<sequence length="300" mass="32727">MAPKVWVVTGANSGIGLALVQHVLSQGDKVIATVRSMAKFTDGLKGAEPLILDLSGPDYEIRKAGEAALKIYGHVDVVVNNAGFGVIAPVEELEMDDVRKQFQTNVFGAIVFTQAFLPHFRARKTGHILNVTSIGAFNNLPHWGAYSASKAALDAFSESLSYEVEPYNIRVLAIMPGYFSTKFFGASPSVGKLSTIYTDPKQGYNTLEAIPKRHVETKQIGDPVKLGQRVYDVVHGTGMAKGLVESQGGKRGWMRVPLGPDCGEPMLAKLNTVKENVDVFEKIWRSTDVEPEQLKFYPDG</sequence>
<dbReference type="GO" id="GO:0016491">
    <property type="term" value="F:oxidoreductase activity"/>
    <property type="evidence" value="ECO:0007669"/>
    <property type="project" value="UniProtKB-KW"/>
</dbReference>
<evidence type="ECO:0008006" key="7">
    <source>
        <dbReference type="Google" id="ProtNLM"/>
    </source>
</evidence>
<evidence type="ECO:0000256" key="3">
    <source>
        <dbReference type="ARBA" id="ARBA00023002"/>
    </source>
</evidence>
<evidence type="ECO:0000256" key="2">
    <source>
        <dbReference type="ARBA" id="ARBA00022857"/>
    </source>
</evidence>
<dbReference type="Gene3D" id="3.40.50.720">
    <property type="entry name" value="NAD(P)-binding Rossmann-like Domain"/>
    <property type="match status" value="1"/>
</dbReference>
<dbReference type="PANTHER" id="PTHR43976">
    <property type="entry name" value="SHORT CHAIN DEHYDROGENASE"/>
    <property type="match status" value="1"/>
</dbReference>
<evidence type="ECO:0000313" key="5">
    <source>
        <dbReference type="EMBL" id="GBE84251.1"/>
    </source>
</evidence>
<dbReference type="PANTHER" id="PTHR43976:SF16">
    <property type="entry name" value="SHORT-CHAIN DEHYDROGENASE_REDUCTASE FAMILY PROTEIN"/>
    <property type="match status" value="1"/>
</dbReference>
<accession>A0A401GPU0</accession>
<dbReference type="PROSITE" id="PS00061">
    <property type="entry name" value="ADH_SHORT"/>
    <property type="match status" value="1"/>
</dbReference>
<dbReference type="STRING" id="139825.A0A401GPU0"/>
<dbReference type="PRINTS" id="PR00081">
    <property type="entry name" value="GDHRDH"/>
</dbReference>
<dbReference type="CDD" id="cd05374">
    <property type="entry name" value="17beta-HSD-like_SDR_c"/>
    <property type="match status" value="1"/>
</dbReference>
<comment type="caution">
    <text evidence="5">The sequence shown here is derived from an EMBL/GenBank/DDBJ whole genome shotgun (WGS) entry which is preliminary data.</text>
</comment>
<evidence type="ECO:0000313" key="6">
    <source>
        <dbReference type="Proteomes" id="UP000287166"/>
    </source>
</evidence>
<keyword evidence="6" id="KW-1185">Reference proteome</keyword>
<comment type="similarity">
    <text evidence="1 4">Belongs to the short-chain dehydrogenases/reductases (SDR) family.</text>
</comment>
<dbReference type="InterPro" id="IPR002347">
    <property type="entry name" value="SDR_fam"/>
</dbReference>
<dbReference type="SUPFAM" id="SSF51735">
    <property type="entry name" value="NAD(P)-binding Rossmann-fold domains"/>
    <property type="match status" value="1"/>
</dbReference>
<dbReference type="GeneID" id="38781168"/>
<dbReference type="InterPro" id="IPR020904">
    <property type="entry name" value="Sc_DH/Rdtase_CS"/>
</dbReference>
<dbReference type="OrthoDB" id="1274115at2759"/>
<reference evidence="5 6" key="1">
    <citation type="journal article" date="2018" name="Sci. Rep.">
        <title>Genome sequence of the cauliflower mushroom Sparassis crispa (Hanabiratake) and its association with beneficial usage.</title>
        <authorList>
            <person name="Kiyama R."/>
            <person name="Furutani Y."/>
            <person name="Kawaguchi K."/>
            <person name="Nakanishi T."/>
        </authorList>
    </citation>
    <scope>NUCLEOTIDE SEQUENCE [LARGE SCALE GENOMIC DNA]</scope>
</reference>
<proteinExistence type="inferred from homology"/>
<dbReference type="InParanoid" id="A0A401GPU0"/>
<dbReference type="Proteomes" id="UP000287166">
    <property type="component" value="Unassembled WGS sequence"/>
</dbReference>
<name>A0A401GPU0_9APHY</name>
<dbReference type="AlphaFoldDB" id="A0A401GPU0"/>